<organism evidence="1 2">
    <name type="scientific">Parafilimonas terrae</name>
    <dbReference type="NCBI Taxonomy" id="1465490"/>
    <lineage>
        <taxon>Bacteria</taxon>
        <taxon>Pseudomonadati</taxon>
        <taxon>Bacteroidota</taxon>
        <taxon>Chitinophagia</taxon>
        <taxon>Chitinophagales</taxon>
        <taxon>Chitinophagaceae</taxon>
        <taxon>Parafilimonas</taxon>
    </lineage>
</organism>
<evidence type="ECO:0000313" key="1">
    <source>
        <dbReference type="EMBL" id="SFP92506.1"/>
    </source>
</evidence>
<accession>A0A1I5UD07</accession>
<dbReference type="STRING" id="1465490.SAMN05444277_103181"/>
<dbReference type="AlphaFoldDB" id="A0A1I5UD07"/>
<protein>
    <recommendedName>
        <fullName evidence="3">DUF5678 domain-containing protein</fullName>
    </recommendedName>
</protein>
<sequence>MLSEPNDIVALPKPKNPNSRWMTLDEHGNLISEARTPDEAIKLAKLKTENFTVLFIPKEGTTYIF</sequence>
<dbReference type="RefSeq" id="WP_090656776.1">
    <property type="nucleotide sequence ID" value="NZ_FOXQ01000003.1"/>
</dbReference>
<keyword evidence="2" id="KW-1185">Reference proteome</keyword>
<proteinExistence type="predicted"/>
<evidence type="ECO:0000313" key="2">
    <source>
        <dbReference type="Proteomes" id="UP000199031"/>
    </source>
</evidence>
<dbReference type="Proteomes" id="UP000199031">
    <property type="component" value="Unassembled WGS sequence"/>
</dbReference>
<evidence type="ECO:0008006" key="3">
    <source>
        <dbReference type="Google" id="ProtNLM"/>
    </source>
</evidence>
<gene>
    <name evidence="1" type="ORF">SAMN05444277_103181</name>
</gene>
<reference evidence="1 2" key="1">
    <citation type="submission" date="2016-10" db="EMBL/GenBank/DDBJ databases">
        <authorList>
            <person name="de Groot N.N."/>
        </authorList>
    </citation>
    <scope>NUCLEOTIDE SEQUENCE [LARGE SCALE GENOMIC DNA]</scope>
    <source>
        <strain evidence="1 2">DSM 28286</strain>
    </source>
</reference>
<dbReference type="EMBL" id="FOXQ01000003">
    <property type="protein sequence ID" value="SFP92506.1"/>
    <property type="molecule type" value="Genomic_DNA"/>
</dbReference>
<name>A0A1I5UD07_9BACT</name>